<dbReference type="Proteomes" id="UP000095767">
    <property type="component" value="Unassembled WGS sequence"/>
</dbReference>
<dbReference type="InterPro" id="IPR011043">
    <property type="entry name" value="Gal_Oxase/kelch_b-propeller"/>
</dbReference>
<dbReference type="Pfam" id="PF03478">
    <property type="entry name" value="Beta-prop_KIB1-4"/>
    <property type="match status" value="1"/>
</dbReference>
<dbReference type="STRING" id="888268.A0A1E5VSQ2"/>
<evidence type="ECO:0000313" key="2">
    <source>
        <dbReference type="EMBL" id="OEL28139.1"/>
    </source>
</evidence>
<dbReference type="PANTHER" id="PTHR33127:SF69">
    <property type="entry name" value="OS09G0340800 PROTEIN"/>
    <property type="match status" value="1"/>
</dbReference>
<keyword evidence="3" id="KW-1185">Reference proteome</keyword>
<dbReference type="OrthoDB" id="675515at2759"/>
<comment type="caution">
    <text evidence="2">The sequence shown here is derived from an EMBL/GenBank/DDBJ whole genome shotgun (WGS) entry which is preliminary data.</text>
</comment>
<dbReference type="EMBL" id="LWDX02030777">
    <property type="protein sequence ID" value="OEL28139.1"/>
    <property type="molecule type" value="Genomic_DNA"/>
</dbReference>
<dbReference type="AlphaFoldDB" id="A0A1E5VSQ2"/>
<organism evidence="2 3">
    <name type="scientific">Dichanthelium oligosanthes</name>
    <dbReference type="NCBI Taxonomy" id="888268"/>
    <lineage>
        <taxon>Eukaryota</taxon>
        <taxon>Viridiplantae</taxon>
        <taxon>Streptophyta</taxon>
        <taxon>Embryophyta</taxon>
        <taxon>Tracheophyta</taxon>
        <taxon>Spermatophyta</taxon>
        <taxon>Magnoliopsida</taxon>
        <taxon>Liliopsida</taxon>
        <taxon>Poales</taxon>
        <taxon>Poaceae</taxon>
        <taxon>PACMAD clade</taxon>
        <taxon>Panicoideae</taxon>
        <taxon>Panicodae</taxon>
        <taxon>Paniceae</taxon>
        <taxon>Dichantheliinae</taxon>
        <taxon>Dichanthelium</taxon>
    </lineage>
</organism>
<dbReference type="SUPFAM" id="SSF50965">
    <property type="entry name" value="Galactose oxidase, central domain"/>
    <property type="match status" value="1"/>
</dbReference>
<protein>
    <recommendedName>
        <fullName evidence="1">KIB1-4 beta-propeller domain-containing protein</fullName>
    </recommendedName>
</protein>
<dbReference type="PANTHER" id="PTHR33127">
    <property type="entry name" value="TRANSMEMBRANE PROTEIN"/>
    <property type="match status" value="1"/>
</dbReference>
<dbReference type="InterPro" id="IPR005174">
    <property type="entry name" value="KIB1-4_b-propeller"/>
</dbReference>
<sequence>MSCCSPVLHKGLWYCLGGGGSLRVYDPKGINWSVLRKPTSFGSECPHKNCYLVESSQELLAALTGRNGTPIHVLKLNEKEMAWERMDSLGSRAIFTGTVASLSLAQPPKSMANKVYLSKFYGHPQIIPAKLATSGGRLFFVPERKEMQQPSSNKYIYTFMGEHGACGDKDGPWCYDLELDSGVDKQIGGCKNMLQYIWVHRGRARTTQG</sequence>
<proteinExistence type="predicted"/>
<reference evidence="2 3" key="1">
    <citation type="submission" date="2016-09" db="EMBL/GenBank/DDBJ databases">
        <title>The draft genome of Dichanthelium oligosanthes: A C3 panicoid grass species.</title>
        <authorList>
            <person name="Studer A.J."/>
            <person name="Schnable J.C."/>
            <person name="Brutnell T.P."/>
        </authorList>
    </citation>
    <scope>NUCLEOTIDE SEQUENCE [LARGE SCALE GENOMIC DNA]</scope>
    <source>
        <strain evidence="3">cv. Kellogg 1175</strain>
        <tissue evidence="2">Leaf</tissue>
    </source>
</reference>
<feature type="domain" description="KIB1-4 beta-propeller" evidence="1">
    <location>
        <begin position="6"/>
        <end position="118"/>
    </location>
</feature>
<gene>
    <name evidence="2" type="ORF">BAE44_0010843</name>
</gene>
<name>A0A1E5VSQ2_9POAL</name>
<evidence type="ECO:0000313" key="3">
    <source>
        <dbReference type="Proteomes" id="UP000095767"/>
    </source>
</evidence>
<evidence type="ECO:0000259" key="1">
    <source>
        <dbReference type="Pfam" id="PF03478"/>
    </source>
</evidence>
<accession>A0A1E5VSQ2</accession>